<dbReference type="InterPro" id="IPR038765">
    <property type="entry name" value="Papain-like_cys_pep_sf"/>
</dbReference>
<feature type="compositionally biased region" description="Basic and acidic residues" evidence="7">
    <location>
        <begin position="365"/>
        <end position="384"/>
    </location>
</feature>
<dbReference type="GeneID" id="107065872"/>
<dbReference type="Gene3D" id="3.30.70.2460">
    <property type="entry name" value="Rad4, beta-hairpin domain BHD3"/>
    <property type="match status" value="1"/>
</dbReference>
<dbReference type="InterPro" id="IPR018026">
    <property type="entry name" value="DNA_repair_Rad4-like"/>
</dbReference>
<keyword evidence="3" id="KW-0227">DNA damage</keyword>
<feature type="region of interest" description="Disordered" evidence="7">
    <location>
        <begin position="322"/>
        <end position="560"/>
    </location>
</feature>
<evidence type="ECO:0000259" key="10">
    <source>
        <dbReference type="SMART" id="SM01032"/>
    </source>
</evidence>
<dbReference type="Pfam" id="PF10405">
    <property type="entry name" value="BHD_3"/>
    <property type="match status" value="1"/>
</dbReference>
<dbReference type="InterPro" id="IPR036985">
    <property type="entry name" value="Transglutaminase-like_sf"/>
</dbReference>
<feature type="region of interest" description="Disordered" evidence="7">
    <location>
        <begin position="133"/>
        <end position="155"/>
    </location>
</feature>
<evidence type="ECO:0000256" key="2">
    <source>
        <dbReference type="ARBA" id="ARBA00009525"/>
    </source>
</evidence>
<dbReference type="InterPro" id="IPR018325">
    <property type="entry name" value="Rad4/PNGase_transGLS-fold"/>
</dbReference>
<evidence type="ECO:0000256" key="3">
    <source>
        <dbReference type="ARBA" id="ARBA00022763"/>
    </source>
</evidence>
<evidence type="ECO:0000313" key="12">
    <source>
        <dbReference type="RefSeq" id="XP_015175417.1"/>
    </source>
</evidence>
<keyword evidence="5" id="KW-0234">DNA repair</keyword>
<proteinExistence type="inferred from homology"/>
<feature type="compositionally biased region" description="Acidic residues" evidence="7">
    <location>
        <begin position="501"/>
        <end position="517"/>
    </location>
</feature>
<dbReference type="InterPro" id="IPR018328">
    <property type="entry name" value="Rad4_beta-hairpin_dom3"/>
</dbReference>
<feature type="domain" description="Rad4 beta-hairpin" evidence="10">
    <location>
        <begin position="785"/>
        <end position="859"/>
    </location>
</feature>
<dbReference type="Gene3D" id="3.10.620.30">
    <property type="match status" value="1"/>
</dbReference>
<dbReference type="InterPro" id="IPR042488">
    <property type="entry name" value="Rad4_BHD3_sf"/>
</dbReference>
<feature type="compositionally biased region" description="Polar residues" evidence="7">
    <location>
        <begin position="449"/>
        <end position="458"/>
    </location>
</feature>
<feature type="domain" description="Rad4 beta-hairpin" evidence="8">
    <location>
        <begin position="667"/>
        <end position="720"/>
    </location>
</feature>
<dbReference type="SMART" id="SM01030">
    <property type="entry name" value="BHD_1"/>
    <property type="match status" value="1"/>
</dbReference>
<dbReference type="Gene3D" id="2.20.20.110">
    <property type="entry name" value="Rad4, beta-hairpin domain BHD1"/>
    <property type="match status" value="1"/>
</dbReference>
<dbReference type="NCBIfam" id="TIGR00605">
    <property type="entry name" value="rad4"/>
    <property type="match status" value="1"/>
</dbReference>
<evidence type="ECO:0000256" key="5">
    <source>
        <dbReference type="ARBA" id="ARBA00023204"/>
    </source>
</evidence>
<feature type="compositionally biased region" description="Basic and acidic residues" evidence="7">
    <location>
        <begin position="390"/>
        <end position="404"/>
    </location>
</feature>
<keyword evidence="6" id="KW-0539">Nucleus</keyword>
<evidence type="ECO:0000259" key="9">
    <source>
        <dbReference type="SMART" id="SM01031"/>
    </source>
</evidence>
<dbReference type="InterPro" id="IPR018327">
    <property type="entry name" value="BHD_2"/>
</dbReference>
<dbReference type="PANTHER" id="PTHR12135">
    <property type="entry name" value="DNA REPAIR PROTEIN XP-C / RAD4"/>
    <property type="match status" value="1"/>
</dbReference>
<accession>A0ABM1I5D0</accession>
<feature type="compositionally biased region" description="Basic residues" evidence="7">
    <location>
        <begin position="524"/>
        <end position="540"/>
    </location>
</feature>
<sequence length="928" mass="107094">MSNQTDDNSSESESEFFVSPNEIDLDSNFFHNKGKKTNVTLRKAGNCENSDDSDEFSNVNDNNSVEIFSQVLKNLENTQAICTQSEQNSDKNETTIDSSTKQKKTKVICSEDEKNHLSQHVNELLFEGEGKTFELDGNEDNSEDEKLNDAAGSDNYTTPKEGVKITLPGTAVIFNKKRNGPDLNTIIENRINQRLRANQVLIHKVGILCWFAHGFHVNKVINDTEIMSASLSLIPTENLPKKRSDLKYIEKFVTWFKKKFVFKEKEEKEECITKDMLLKRLKEKEVFNYKELVFLCIAMLRAIGLNCRLIISFHPPPLKLQRSQLFTSKPKEKKDTDNKNSDKPIKKEKTIKTEKNTKTKRGKKTEKNTSPEKKIIPENSETARKNAQLEAKKRAAEILSERTTRSKSIKNKTSTSTSNETTNNKSNVEQTKKSNTKQNETEKSENSDKTISNTISRQLRSRKQIKLSNEDNPVDSKSTKKEKVTTTRSTRSKQKSKVVEEDSFEEMDESSSEEYDSEKEFAPPKKRSISKPKNNVRKSSIKKENKLLSSDDEANDDINNTKNNKNFWLEVYVESEENWISVNIMDEKVHCVNELYKAASKPVLYVIAWNMDGTLRDVTRRYCPHWLTVTRKQRIDENWFKDTLHPWKEKKSAISEAEDKLLEQKELEQPLPKTIGECKNHPHYVLIRHLLKYEALYPSDCVPLGYLPNGEAIYSRHCVYVLSSRETWLRKARVVKPNQEAYKVVKALPKYDKLSGAKLADRMLELFGEWQTTEYVPPEAKDGIVPRNEYGNVDLFQKSMLPKGTVYIDLPGLNRIARKLNIDCAPAVIGFKFGTMGALPAFEGFVVCTEYEDTLREAWESEQIEAKKRAREKRFKRIYGNWKRLIDGMRIKEKLAEKYEFHKEKTTTTNSTKRTKQKTTDAKRQKTT</sequence>
<feature type="region of interest" description="Disordered" evidence="7">
    <location>
        <begin position="902"/>
        <end position="928"/>
    </location>
</feature>
<comment type="similarity">
    <text evidence="2">Belongs to the XPC family.</text>
</comment>
<evidence type="ECO:0000256" key="7">
    <source>
        <dbReference type="SAM" id="MobiDB-lite"/>
    </source>
</evidence>
<reference evidence="12" key="1">
    <citation type="submission" date="2025-08" db="UniProtKB">
        <authorList>
            <consortium name="RefSeq"/>
        </authorList>
    </citation>
    <scope>IDENTIFICATION</scope>
    <source>
        <tissue evidence="12">Whole body</tissue>
    </source>
</reference>
<protein>
    <submittedName>
        <fullName evidence="12">DNA repair protein complementing XP-C cells homolog</fullName>
    </submittedName>
</protein>
<evidence type="ECO:0000256" key="6">
    <source>
        <dbReference type="ARBA" id="ARBA00023242"/>
    </source>
</evidence>
<dbReference type="SMART" id="SM01032">
    <property type="entry name" value="BHD_3"/>
    <property type="match status" value="1"/>
</dbReference>
<dbReference type="SMART" id="SM01031">
    <property type="entry name" value="BHD_2"/>
    <property type="match status" value="1"/>
</dbReference>
<feature type="compositionally biased region" description="Basic and acidic residues" evidence="7">
    <location>
        <begin position="329"/>
        <end position="357"/>
    </location>
</feature>
<feature type="compositionally biased region" description="Low complexity" evidence="7">
    <location>
        <begin position="411"/>
        <end position="427"/>
    </location>
</feature>
<dbReference type="Pfam" id="PF10404">
    <property type="entry name" value="BHD_2"/>
    <property type="match status" value="1"/>
</dbReference>
<feature type="region of interest" description="Disordered" evidence="7">
    <location>
        <begin position="83"/>
        <end position="102"/>
    </location>
</feature>
<gene>
    <name evidence="12" type="primary">LOC107065872</name>
</gene>
<dbReference type="PANTHER" id="PTHR12135:SF0">
    <property type="entry name" value="DNA REPAIR PROTEIN COMPLEMENTING XP-C CELLS"/>
    <property type="match status" value="1"/>
</dbReference>
<dbReference type="Pfam" id="PF10403">
    <property type="entry name" value="BHD_1"/>
    <property type="match status" value="1"/>
</dbReference>
<feature type="compositionally biased region" description="Basic and acidic residues" evidence="7">
    <location>
        <begin position="918"/>
        <end position="928"/>
    </location>
</feature>
<dbReference type="Gene3D" id="3.90.260.10">
    <property type="entry name" value="Transglutaminase-like"/>
    <property type="match status" value="1"/>
</dbReference>
<feature type="domain" description="Rad4 beta-hairpin" evidence="9">
    <location>
        <begin position="722"/>
        <end position="778"/>
    </location>
</feature>
<dbReference type="RefSeq" id="XP_015175417.1">
    <property type="nucleotide sequence ID" value="XM_015319931.1"/>
</dbReference>
<evidence type="ECO:0000256" key="4">
    <source>
        <dbReference type="ARBA" id="ARBA00023125"/>
    </source>
</evidence>
<dbReference type="InterPro" id="IPR004583">
    <property type="entry name" value="DNA_repair_Rad4"/>
</dbReference>
<dbReference type="SUPFAM" id="SSF54001">
    <property type="entry name" value="Cysteine proteinases"/>
    <property type="match status" value="1"/>
</dbReference>
<keyword evidence="4" id="KW-0238">DNA-binding</keyword>
<evidence type="ECO:0000313" key="11">
    <source>
        <dbReference type="Proteomes" id="UP000694924"/>
    </source>
</evidence>
<dbReference type="InterPro" id="IPR018326">
    <property type="entry name" value="Rad4_beta-hairpin_dom1"/>
</dbReference>
<comment type="subcellular location">
    <subcellularLocation>
        <location evidence="1">Nucleus</location>
    </subcellularLocation>
</comment>
<evidence type="ECO:0000256" key="1">
    <source>
        <dbReference type="ARBA" id="ARBA00004123"/>
    </source>
</evidence>
<dbReference type="Pfam" id="PF03835">
    <property type="entry name" value="Rad4"/>
    <property type="match status" value="1"/>
</dbReference>
<organism evidence="11 12">
    <name type="scientific">Polistes dominula</name>
    <name type="common">European paper wasp</name>
    <name type="synonym">Vespa dominula</name>
    <dbReference type="NCBI Taxonomy" id="743375"/>
    <lineage>
        <taxon>Eukaryota</taxon>
        <taxon>Metazoa</taxon>
        <taxon>Ecdysozoa</taxon>
        <taxon>Arthropoda</taxon>
        <taxon>Hexapoda</taxon>
        <taxon>Insecta</taxon>
        <taxon>Pterygota</taxon>
        <taxon>Neoptera</taxon>
        <taxon>Endopterygota</taxon>
        <taxon>Hymenoptera</taxon>
        <taxon>Apocrita</taxon>
        <taxon>Aculeata</taxon>
        <taxon>Vespoidea</taxon>
        <taxon>Vespidae</taxon>
        <taxon>Polistinae</taxon>
        <taxon>Polistini</taxon>
        <taxon>Polistes</taxon>
    </lineage>
</organism>
<evidence type="ECO:0000259" key="8">
    <source>
        <dbReference type="SMART" id="SM01030"/>
    </source>
</evidence>
<feature type="compositionally biased region" description="Basic and acidic residues" evidence="7">
    <location>
        <begin position="439"/>
        <end position="448"/>
    </location>
</feature>
<keyword evidence="11" id="KW-1185">Reference proteome</keyword>
<dbReference type="Proteomes" id="UP000694924">
    <property type="component" value="Unplaced"/>
</dbReference>
<name>A0ABM1I5D0_POLDO</name>